<name>A0A0N5C821_STREA</name>
<accession>A0A0N5C821</accession>
<evidence type="ECO:0000313" key="1">
    <source>
        <dbReference type="Proteomes" id="UP000046392"/>
    </source>
</evidence>
<evidence type="ECO:0000313" key="2">
    <source>
        <dbReference type="WBParaSite" id="SPAL_0001407933.1"/>
    </source>
</evidence>
<reference evidence="2" key="1">
    <citation type="submission" date="2017-02" db="UniProtKB">
        <authorList>
            <consortium name="WormBaseParasite"/>
        </authorList>
    </citation>
    <scope>IDENTIFICATION</scope>
</reference>
<dbReference type="WBParaSite" id="SPAL_0001407933.1">
    <property type="protein sequence ID" value="SPAL_0001407933.1"/>
    <property type="gene ID" value="SPAL_0001407933"/>
</dbReference>
<dbReference type="Proteomes" id="UP000046392">
    <property type="component" value="Unplaced"/>
</dbReference>
<proteinExistence type="predicted"/>
<keyword evidence="1" id="KW-1185">Reference proteome</keyword>
<protein>
    <submittedName>
        <fullName evidence="2">Uncharacterized protein</fullName>
    </submittedName>
</protein>
<dbReference type="AlphaFoldDB" id="A0A0N5C821"/>
<sequence>MNFLDYFPLHHTREKNFTLSRCKKCVSVFFNTIFDIKKSSQRTTLILVYKTICFSFNDI</sequence>
<organism evidence="1 2">
    <name type="scientific">Strongyloides papillosus</name>
    <name type="common">Intestinal threadworm</name>
    <dbReference type="NCBI Taxonomy" id="174720"/>
    <lineage>
        <taxon>Eukaryota</taxon>
        <taxon>Metazoa</taxon>
        <taxon>Ecdysozoa</taxon>
        <taxon>Nematoda</taxon>
        <taxon>Chromadorea</taxon>
        <taxon>Rhabditida</taxon>
        <taxon>Tylenchina</taxon>
        <taxon>Panagrolaimomorpha</taxon>
        <taxon>Strongyloidoidea</taxon>
        <taxon>Strongyloididae</taxon>
        <taxon>Strongyloides</taxon>
    </lineage>
</organism>